<feature type="transmembrane region" description="Helical" evidence="1">
    <location>
        <begin position="78"/>
        <end position="98"/>
    </location>
</feature>
<evidence type="ECO:0000313" key="2">
    <source>
        <dbReference type="EMBL" id="KAH9417037.1"/>
    </source>
</evidence>
<feature type="transmembrane region" description="Helical" evidence="1">
    <location>
        <begin position="545"/>
        <end position="568"/>
    </location>
</feature>
<feature type="transmembrane region" description="Helical" evidence="1">
    <location>
        <begin position="738"/>
        <end position="759"/>
    </location>
</feature>
<feature type="transmembrane region" description="Helical" evidence="1">
    <location>
        <begin position="260"/>
        <end position="286"/>
    </location>
</feature>
<dbReference type="Proteomes" id="UP000887458">
    <property type="component" value="Unassembled WGS sequence"/>
</dbReference>
<gene>
    <name evidence="2" type="ORF">DERP_013151</name>
</gene>
<keyword evidence="3" id="KW-1185">Reference proteome</keyword>
<keyword evidence="1" id="KW-1133">Transmembrane helix</keyword>
<name>A0ABQ8J383_DERPT</name>
<feature type="transmembrane region" description="Helical" evidence="1">
    <location>
        <begin position="922"/>
        <end position="943"/>
    </location>
</feature>
<dbReference type="EMBL" id="NJHN03000082">
    <property type="protein sequence ID" value="KAH9417037.1"/>
    <property type="molecule type" value="Genomic_DNA"/>
</dbReference>
<feature type="transmembrane region" description="Helical" evidence="1">
    <location>
        <begin position="690"/>
        <end position="717"/>
    </location>
</feature>
<reference evidence="2 3" key="1">
    <citation type="journal article" date="2018" name="J. Allergy Clin. Immunol.">
        <title>High-quality assembly of Dermatophagoides pteronyssinus genome and transcriptome reveals a wide range of novel allergens.</title>
        <authorList>
            <person name="Liu X.Y."/>
            <person name="Yang K.Y."/>
            <person name="Wang M.Q."/>
            <person name="Kwok J.S."/>
            <person name="Zeng X."/>
            <person name="Yang Z."/>
            <person name="Xiao X.J."/>
            <person name="Lau C.P."/>
            <person name="Li Y."/>
            <person name="Huang Z.M."/>
            <person name="Ba J.G."/>
            <person name="Yim A.K."/>
            <person name="Ouyang C.Y."/>
            <person name="Ngai S.M."/>
            <person name="Chan T.F."/>
            <person name="Leung E.L."/>
            <person name="Liu L."/>
            <person name="Liu Z.G."/>
            <person name="Tsui S.K."/>
        </authorList>
    </citation>
    <scope>NUCLEOTIDE SEQUENCE [LARGE SCALE GENOMIC DNA]</scope>
    <source>
        <strain evidence="2">Derp</strain>
    </source>
</reference>
<accession>A0ABQ8J383</accession>
<comment type="caution">
    <text evidence="2">The sequence shown here is derived from an EMBL/GenBank/DDBJ whole genome shotgun (WGS) entry which is preliminary data.</text>
</comment>
<reference evidence="2 3" key="2">
    <citation type="journal article" date="2022" name="Mol. Biol. Evol.">
        <title>Comparative Genomics Reveals Insights into the Divergent Evolution of Astigmatic Mites and Household Pest Adaptations.</title>
        <authorList>
            <person name="Xiong Q."/>
            <person name="Wan A.T."/>
            <person name="Liu X."/>
            <person name="Fung C.S."/>
            <person name="Xiao X."/>
            <person name="Malainual N."/>
            <person name="Hou J."/>
            <person name="Wang L."/>
            <person name="Wang M."/>
            <person name="Yang K.Y."/>
            <person name="Cui Y."/>
            <person name="Leung E.L."/>
            <person name="Nong W."/>
            <person name="Shin S.K."/>
            <person name="Au S.W."/>
            <person name="Jeong K.Y."/>
            <person name="Chew F.T."/>
            <person name="Hui J.H."/>
            <person name="Leung T.F."/>
            <person name="Tungtrongchitr A."/>
            <person name="Zhong N."/>
            <person name="Liu Z."/>
            <person name="Tsui S.K."/>
        </authorList>
    </citation>
    <scope>NUCLEOTIDE SEQUENCE [LARGE SCALE GENOMIC DNA]</scope>
    <source>
        <strain evidence="2">Derp</strain>
    </source>
</reference>
<feature type="transmembrane region" description="Helical" evidence="1">
    <location>
        <begin position="345"/>
        <end position="365"/>
    </location>
</feature>
<feature type="transmembrane region" description="Helical" evidence="1">
    <location>
        <begin position="372"/>
        <end position="392"/>
    </location>
</feature>
<feature type="transmembrane region" description="Helical" evidence="1">
    <location>
        <begin position="459"/>
        <end position="479"/>
    </location>
</feature>
<feature type="transmembrane region" description="Helical" evidence="1">
    <location>
        <begin position="817"/>
        <end position="836"/>
    </location>
</feature>
<feature type="transmembrane region" description="Helical" evidence="1">
    <location>
        <begin position="666"/>
        <end position="684"/>
    </location>
</feature>
<feature type="transmembrane region" description="Helical" evidence="1">
    <location>
        <begin position="30"/>
        <end position="50"/>
    </location>
</feature>
<proteinExistence type="predicted"/>
<evidence type="ECO:0000313" key="3">
    <source>
        <dbReference type="Proteomes" id="UP000887458"/>
    </source>
</evidence>
<keyword evidence="1" id="KW-0472">Membrane</keyword>
<feature type="transmembrane region" description="Helical" evidence="1">
    <location>
        <begin position="217"/>
        <end position="239"/>
    </location>
</feature>
<protein>
    <submittedName>
        <fullName evidence="2">Uncharacterized protein</fullName>
    </submittedName>
</protein>
<organism evidence="2 3">
    <name type="scientific">Dermatophagoides pteronyssinus</name>
    <name type="common">European house dust mite</name>
    <dbReference type="NCBI Taxonomy" id="6956"/>
    <lineage>
        <taxon>Eukaryota</taxon>
        <taxon>Metazoa</taxon>
        <taxon>Ecdysozoa</taxon>
        <taxon>Arthropoda</taxon>
        <taxon>Chelicerata</taxon>
        <taxon>Arachnida</taxon>
        <taxon>Acari</taxon>
        <taxon>Acariformes</taxon>
        <taxon>Sarcoptiformes</taxon>
        <taxon>Astigmata</taxon>
        <taxon>Psoroptidia</taxon>
        <taxon>Analgoidea</taxon>
        <taxon>Pyroglyphidae</taxon>
        <taxon>Dermatophagoidinae</taxon>
        <taxon>Dermatophagoides</taxon>
    </lineage>
</organism>
<keyword evidence="1" id="KW-0812">Transmembrane</keyword>
<evidence type="ECO:0000256" key="1">
    <source>
        <dbReference type="SAM" id="Phobius"/>
    </source>
</evidence>
<feature type="transmembrane region" description="Helical" evidence="1">
    <location>
        <begin position="507"/>
        <end position="525"/>
    </location>
</feature>
<feature type="transmembrane region" description="Helical" evidence="1">
    <location>
        <begin position="152"/>
        <end position="171"/>
    </location>
</feature>
<feature type="transmembrane region" description="Helical" evidence="1">
    <location>
        <begin position="848"/>
        <end position="869"/>
    </location>
</feature>
<sequence length="975" mass="116967">MLLQIKTFIYSAMKHIVEEYGTNQHNLLHYLEYCCYINWLIRALFLWLMYMDPETFPFFESDYVAAFFWNYRHILNKFYIIIGTMLALIAMLGIRTFYFHPVDTASFQVLYDCIVYNTDQYYQSIDTDDNIQRKKSERFQQYRHLFDHDHRFLSIIINPLINLFISIRVWLDSWLELDQVDQELFEKQNHMRMFLYATIKGRSRCLLLVMIADFLTYSFHIFLGIASIPCAIIILPVIFQYNMIQNFWIFKFTFIIEVFLFIHNTLLLFQCAMLLSFTMLISYQAFHNELAQLNQSFLEITENSRKGIKQIGAKEISRLKFIYQRHNILSYYIIYPDKDAWSQALYYYALLSIPINVSLLCILIIEQLTPQIRMMLILVTIVHALTGLIPFLNTANVSNNFHQIKDYILPLQFQLKRRQHLRLKLKYDDLYGRLMHGKKISFTFGYLGDLTFRGLFEAFLSYIVAFFLILEITKMLFYFKQFNYCTMKYICEQYGTRRYKLLHRFEFFCYIHVFIRLSIIFLMYLDPETFPFMKYDYASEYFWLYRHIINKFLVIIAIMLSLIGMLGLKTFFFHRVDTASFQILYDCIVYNTDQYWKSLDTDENVAIKCQTRYNYYRQQFNREHRYLSMINPLADRLVSIKVWLDSWLELDHIDQKLFEKHNRMRLLLYVTNKARIYVLLFVMMADKLIYWLHIGLVIPGIPVVYIAIQQFLSLATLQNSLLMKLSFLLEALIFAHDTFVLIHCAMLLTWTMIISFIAFHNELTELNRNFSEISRKSRDNNRISLKEISKLKFIYKRHNIMSYYLIYPDQDAWSQALYYYALLSIPINVSLLCILINEQLSPEIQSILLTLTILHALTGLIPFLTVANVSNDFHRIKDYILPMQFQLKQRQYLRLKLKYDDLYGRLMHGKKISFTFGYLGDLTFRGLFEAFLSYIVAFFLILVNKQQKCYPLNINHFYIIKLIILSMNLIRNNIV</sequence>